<accession>A0A430FH39</accession>
<proteinExistence type="predicted"/>
<keyword evidence="2" id="KW-1185">Reference proteome</keyword>
<dbReference type="InterPro" id="IPR024211">
    <property type="entry name" value="DUF3841"/>
</dbReference>
<dbReference type="Proteomes" id="UP000287533">
    <property type="component" value="Unassembled WGS sequence"/>
</dbReference>
<evidence type="ECO:0000313" key="1">
    <source>
        <dbReference type="EMBL" id="RSX52225.1"/>
    </source>
</evidence>
<reference evidence="1 2" key="1">
    <citation type="submission" date="2018-09" db="EMBL/GenBank/DDBJ databases">
        <title>Characterization of the phylogenetic diversity of five novel species belonging to the genus Bifidobacterium.</title>
        <authorList>
            <person name="Lugli G.A."/>
            <person name="Duranti S."/>
            <person name="Milani C."/>
        </authorList>
    </citation>
    <scope>NUCLEOTIDE SEQUENCE [LARGE SCALE GENOMIC DNA]</scope>
    <source>
        <strain evidence="1 2">2034B</strain>
    </source>
</reference>
<protein>
    <recommendedName>
        <fullName evidence="3">DUF3841 domain-containing protein</fullName>
    </recommendedName>
</protein>
<dbReference type="Pfam" id="PF12952">
    <property type="entry name" value="DUF3841"/>
    <property type="match status" value="1"/>
</dbReference>
<gene>
    <name evidence="1" type="ORF">D2E25_1638</name>
</gene>
<dbReference type="AlphaFoldDB" id="A0A430FH39"/>
<sequence length="216" mass="25465">MKNPKITMIDLYTFQRWNDIQAAFEQSGSYTPSWTLAHRQTILNDGEEWWGFLAPAYRWVMSEMEAAGMPSPGPDAAPVWAWARWIDNHGRIRTRPDRRCSDFHGQYDGLELIHLHVDKSRVLLTDFDSYHCVLNKAPCAPESMFVTGLEDEYDEWLDVHWDDPIDAKRRQWHDSVIIPLENMPRQWIQACLWTIHPQDVVRVLRRRRPRSGTPHC</sequence>
<name>A0A430FH39_9BIFI</name>
<evidence type="ECO:0008006" key="3">
    <source>
        <dbReference type="Google" id="ProtNLM"/>
    </source>
</evidence>
<evidence type="ECO:0000313" key="2">
    <source>
        <dbReference type="Proteomes" id="UP000287533"/>
    </source>
</evidence>
<comment type="caution">
    <text evidence="1">The sequence shown here is derived from an EMBL/GenBank/DDBJ whole genome shotgun (WGS) entry which is preliminary data.</text>
</comment>
<dbReference type="RefSeq" id="WP_241217106.1">
    <property type="nucleotide sequence ID" value="NZ_QXGL01000005.1"/>
</dbReference>
<organism evidence="1 2">
    <name type="scientific">Bifidobacterium goeldii</name>
    <dbReference type="NCBI Taxonomy" id="2306975"/>
    <lineage>
        <taxon>Bacteria</taxon>
        <taxon>Bacillati</taxon>
        <taxon>Actinomycetota</taxon>
        <taxon>Actinomycetes</taxon>
        <taxon>Bifidobacteriales</taxon>
        <taxon>Bifidobacteriaceae</taxon>
        <taxon>Bifidobacterium</taxon>
    </lineage>
</organism>
<dbReference type="EMBL" id="QXGL01000005">
    <property type="protein sequence ID" value="RSX52225.1"/>
    <property type="molecule type" value="Genomic_DNA"/>
</dbReference>